<dbReference type="GO" id="GO:0016758">
    <property type="term" value="F:hexosyltransferase activity"/>
    <property type="evidence" value="ECO:0007669"/>
    <property type="project" value="InterPro"/>
</dbReference>
<dbReference type="OrthoDB" id="2139606at2759"/>
<dbReference type="Proteomes" id="UP000749559">
    <property type="component" value="Unassembled WGS sequence"/>
</dbReference>
<keyword evidence="12" id="KW-1185">Reference proteome</keyword>
<dbReference type="Pfam" id="PF01762">
    <property type="entry name" value="Galactosyl_T"/>
    <property type="match status" value="1"/>
</dbReference>
<dbReference type="GO" id="GO:0000139">
    <property type="term" value="C:Golgi membrane"/>
    <property type="evidence" value="ECO:0007669"/>
    <property type="project" value="UniProtKB-SubCell"/>
</dbReference>
<keyword evidence="6" id="KW-0735">Signal-anchor</keyword>
<dbReference type="PRINTS" id="PR01217">
    <property type="entry name" value="PRICHEXTENSN"/>
</dbReference>
<organism evidence="11 12">
    <name type="scientific">Owenia fusiformis</name>
    <name type="common">Polychaete worm</name>
    <dbReference type="NCBI Taxonomy" id="6347"/>
    <lineage>
        <taxon>Eukaryota</taxon>
        <taxon>Metazoa</taxon>
        <taxon>Spiralia</taxon>
        <taxon>Lophotrochozoa</taxon>
        <taxon>Annelida</taxon>
        <taxon>Polychaeta</taxon>
        <taxon>Sedentaria</taxon>
        <taxon>Canalipalpata</taxon>
        <taxon>Sabellida</taxon>
        <taxon>Oweniida</taxon>
        <taxon>Oweniidae</taxon>
        <taxon>Owenia</taxon>
    </lineage>
</organism>
<dbReference type="EMBL" id="CAIIXF020000003">
    <property type="protein sequence ID" value="CAH1780079.1"/>
    <property type="molecule type" value="Genomic_DNA"/>
</dbReference>
<evidence type="ECO:0008006" key="13">
    <source>
        <dbReference type="Google" id="ProtNLM"/>
    </source>
</evidence>
<evidence type="ECO:0000256" key="4">
    <source>
        <dbReference type="ARBA" id="ARBA00022679"/>
    </source>
</evidence>
<feature type="non-terminal residue" evidence="11">
    <location>
        <position position="229"/>
    </location>
</feature>
<keyword evidence="3" id="KW-0328">Glycosyltransferase</keyword>
<reference evidence="11" key="1">
    <citation type="submission" date="2022-03" db="EMBL/GenBank/DDBJ databases">
        <authorList>
            <person name="Martin C."/>
        </authorList>
    </citation>
    <scope>NUCLEOTIDE SEQUENCE</scope>
</reference>
<keyword evidence="4" id="KW-0808">Transferase</keyword>
<gene>
    <name evidence="11" type="ORF">OFUS_LOCUS6822</name>
</gene>
<evidence type="ECO:0000256" key="3">
    <source>
        <dbReference type="ARBA" id="ARBA00022676"/>
    </source>
</evidence>
<evidence type="ECO:0000256" key="7">
    <source>
        <dbReference type="ARBA" id="ARBA00022989"/>
    </source>
</evidence>
<feature type="non-terminal residue" evidence="11">
    <location>
        <position position="1"/>
    </location>
</feature>
<feature type="compositionally biased region" description="Basic and acidic residues" evidence="10">
    <location>
        <begin position="34"/>
        <end position="54"/>
    </location>
</feature>
<evidence type="ECO:0000313" key="11">
    <source>
        <dbReference type="EMBL" id="CAH1780079.1"/>
    </source>
</evidence>
<dbReference type="InterPro" id="IPR002659">
    <property type="entry name" value="Glyco_trans_31"/>
</dbReference>
<comment type="caution">
    <text evidence="11">The sequence shown here is derived from an EMBL/GenBank/DDBJ whole genome shotgun (WGS) entry which is preliminary data.</text>
</comment>
<comment type="subcellular location">
    <subcellularLocation>
        <location evidence="1">Golgi apparatus membrane</location>
        <topology evidence="1">Single-pass type II membrane protein</topology>
    </subcellularLocation>
</comment>
<evidence type="ECO:0000256" key="5">
    <source>
        <dbReference type="ARBA" id="ARBA00022692"/>
    </source>
</evidence>
<keyword evidence="7" id="KW-1133">Transmembrane helix</keyword>
<proteinExistence type="inferred from homology"/>
<dbReference type="AlphaFoldDB" id="A0A8S4NI77"/>
<keyword evidence="5" id="KW-0812">Transmembrane</keyword>
<accession>A0A8S4NI77</accession>
<sequence>DNPKPKPRLDNSTAKLRLDNSKPKPRLDNSQPKARLDNPKLKPRLDNQKPKPRLDNSQPKPRLDNSKLKPRLDNQKPTPRLDNPKSKPRLDNPNPKPRLDNPKSKPRLDNPNPKPRLDNPKPKPRPDKCDSCFPQSSYIYQNNDICSTLTPVQRNVKLLMLIFTLHNELAIRNTLRKTWTSISKQNTHNLRYVFLLGMHEDPKWNERALIEAKKHGDIMIKDFIDVYSN</sequence>
<keyword evidence="9" id="KW-0472">Membrane</keyword>
<evidence type="ECO:0000256" key="10">
    <source>
        <dbReference type="SAM" id="MobiDB-lite"/>
    </source>
</evidence>
<evidence type="ECO:0000256" key="8">
    <source>
        <dbReference type="ARBA" id="ARBA00023034"/>
    </source>
</evidence>
<evidence type="ECO:0000256" key="6">
    <source>
        <dbReference type="ARBA" id="ARBA00022968"/>
    </source>
</evidence>
<feature type="compositionally biased region" description="Basic and acidic residues" evidence="10">
    <location>
        <begin position="115"/>
        <end position="130"/>
    </location>
</feature>
<evidence type="ECO:0000256" key="1">
    <source>
        <dbReference type="ARBA" id="ARBA00004323"/>
    </source>
</evidence>
<feature type="compositionally biased region" description="Basic and acidic residues" evidence="10">
    <location>
        <begin position="97"/>
        <end position="108"/>
    </location>
</feature>
<name>A0A8S4NI77_OWEFU</name>
<protein>
    <recommendedName>
        <fullName evidence="13">Hexosyltransferase</fullName>
    </recommendedName>
</protein>
<evidence type="ECO:0000313" key="12">
    <source>
        <dbReference type="Proteomes" id="UP000749559"/>
    </source>
</evidence>
<feature type="compositionally biased region" description="Basic and acidic residues" evidence="10">
    <location>
        <begin position="16"/>
        <end position="27"/>
    </location>
</feature>
<evidence type="ECO:0000256" key="2">
    <source>
        <dbReference type="ARBA" id="ARBA00008661"/>
    </source>
</evidence>
<feature type="region of interest" description="Disordered" evidence="10">
    <location>
        <begin position="1"/>
        <end position="130"/>
    </location>
</feature>
<feature type="compositionally biased region" description="Basic and acidic residues" evidence="10">
    <location>
        <begin position="61"/>
        <end position="74"/>
    </location>
</feature>
<comment type="similarity">
    <text evidence="2">Belongs to the glycosyltransferase 31 family.</text>
</comment>
<evidence type="ECO:0000256" key="9">
    <source>
        <dbReference type="ARBA" id="ARBA00023136"/>
    </source>
</evidence>
<keyword evidence="8" id="KW-0333">Golgi apparatus</keyword>